<dbReference type="RefSeq" id="WP_344430363.1">
    <property type="nucleotide sequence ID" value="NZ_BAAANN010000047.1"/>
</dbReference>
<feature type="transmembrane region" description="Helical" evidence="8">
    <location>
        <begin position="177"/>
        <end position="198"/>
    </location>
</feature>
<feature type="transmembrane region" description="Helical" evidence="8">
    <location>
        <begin position="294"/>
        <end position="313"/>
    </location>
</feature>
<evidence type="ECO:0000256" key="5">
    <source>
        <dbReference type="ARBA" id="ARBA00022989"/>
    </source>
</evidence>
<dbReference type="InterPro" id="IPR018584">
    <property type="entry name" value="GT87"/>
</dbReference>
<keyword evidence="3" id="KW-0808">Transferase</keyword>
<proteinExistence type="inferred from homology"/>
<evidence type="ECO:0000256" key="7">
    <source>
        <dbReference type="ARBA" id="ARBA00024033"/>
    </source>
</evidence>
<feature type="transmembrane region" description="Helical" evidence="8">
    <location>
        <begin position="265"/>
        <end position="285"/>
    </location>
</feature>
<keyword evidence="2" id="KW-1003">Cell membrane</keyword>
<dbReference type="Proteomes" id="UP001501116">
    <property type="component" value="Unassembled WGS sequence"/>
</dbReference>
<keyword evidence="4 8" id="KW-0812">Transmembrane</keyword>
<evidence type="ECO:0000256" key="4">
    <source>
        <dbReference type="ARBA" id="ARBA00022692"/>
    </source>
</evidence>
<feature type="transmembrane region" description="Helical" evidence="8">
    <location>
        <begin position="333"/>
        <end position="352"/>
    </location>
</feature>
<evidence type="ECO:0000313" key="9">
    <source>
        <dbReference type="EMBL" id="GAA1988014.1"/>
    </source>
</evidence>
<dbReference type="EMBL" id="BAAANN010000047">
    <property type="protein sequence ID" value="GAA1988014.1"/>
    <property type="molecule type" value="Genomic_DNA"/>
</dbReference>
<sequence length="410" mass="43433">MSTRPRRPDRRAWSLAAGALVVLAFAGGLVVWFTGAHLGADSGVYRAGALTFLRGEELYSAQRLPTLPSWVALPFTYSPAAALLFVPLALIPEGLTWGFLAAVSVLSLAVVVRVCARSVRDSRLASVPVLIGVTVLALGFEPVWKTIQLGQINLVLLAVVVLDVLVVSARGSRWGGALIGVAAAVKLTPLIFVPHLFLTGRWRDGVRALATFAALQGVMFALMPGDAARYWTVAAFDPHRIGGVQWIFNQSLNGAVTRASAEAPWSQTLALAIAAVLAIPAAWLVRRLARRGEALAALAVTAFLGLVASPVSWSHHWVWSVPLVVLLLAKGRVWQGALVAVFYLSALIMFVPNGGDTEFHWNPGLAVLGNAYVVTAVVGLLAAVAVELRRDRVTEPALAPHPQGDTAASG</sequence>
<feature type="transmembrane region" description="Helical" evidence="8">
    <location>
        <begin position="122"/>
        <end position="140"/>
    </location>
</feature>
<comment type="subcellular location">
    <subcellularLocation>
        <location evidence="1">Cell membrane</location>
        <topology evidence="1">Multi-pass membrane protein</topology>
    </subcellularLocation>
</comment>
<evidence type="ECO:0000256" key="8">
    <source>
        <dbReference type="SAM" id="Phobius"/>
    </source>
</evidence>
<keyword evidence="6 8" id="KW-0472">Membrane</keyword>
<protein>
    <submittedName>
        <fullName evidence="9">Glycosyltransferase 87 family protein</fullName>
    </submittedName>
</protein>
<feature type="transmembrane region" description="Helical" evidence="8">
    <location>
        <begin position="364"/>
        <end position="386"/>
    </location>
</feature>
<gene>
    <name evidence="9" type="ORF">GCM10009754_77650</name>
</gene>
<feature type="transmembrane region" description="Helical" evidence="8">
    <location>
        <begin position="152"/>
        <end position="171"/>
    </location>
</feature>
<evidence type="ECO:0000256" key="3">
    <source>
        <dbReference type="ARBA" id="ARBA00022679"/>
    </source>
</evidence>
<name>A0ABN2SLU3_9PSEU</name>
<reference evidence="9 10" key="1">
    <citation type="journal article" date="2019" name="Int. J. Syst. Evol. Microbiol.">
        <title>The Global Catalogue of Microorganisms (GCM) 10K type strain sequencing project: providing services to taxonomists for standard genome sequencing and annotation.</title>
        <authorList>
            <consortium name="The Broad Institute Genomics Platform"/>
            <consortium name="The Broad Institute Genome Sequencing Center for Infectious Disease"/>
            <person name="Wu L."/>
            <person name="Ma J."/>
        </authorList>
    </citation>
    <scope>NUCLEOTIDE SEQUENCE [LARGE SCALE GENOMIC DNA]</scope>
    <source>
        <strain evidence="9 10">JCM 14545</strain>
    </source>
</reference>
<feature type="transmembrane region" description="Helical" evidence="8">
    <location>
        <begin position="97"/>
        <end position="116"/>
    </location>
</feature>
<keyword evidence="10" id="KW-1185">Reference proteome</keyword>
<evidence type="ECO:0000256" key="2">
    <source>
        <dbReference type="ARBA" id="ARBA00022475"/>
    </source>
</evidence>
<comment type="caution">
    <text evidence="9">The sequence shown here is derived from an EMBL/GenBank/DDBJ whole genome shotgun (WGS) entry which is preliminary data.</text>
</comment>
<evidence type="ECO:0000256" key="6">
    <source>
        <dbReference type="ARBA" id="ARBA00023136"/>
    </source>
</evidence>
<organism evidence="9 10">
    <name type="scientific">Amycolatopsis minnesotensis</name>
    <dbReference type="NCBI Taxonomy" id="337894"/>
    <lineage>
        <taxon>Bacteria</taxon>
        <taxon>Bacillati</taxon>
        <taxon>Actinomycetota</taxon>
        <taxon>Actinomycetes</taxon>
        <taxon>Pseudonocardiales</taxon>
        <taxon>Pseudonocardiaceae</taxon>
        <taxon>Amycolatopsis</taxon>
    </lineage>
</organism>
<evidence type="ECO:0000313" key="10">
    <source>
        <dbReference type="Proteomes" id="UP001501116"/>
    </source>
</evidence>
<evidence type="ECO:0000256" key="1">
    <source>
        <dbReference type="ARBA" id="ARBA00004651"/>
    </source>
</evidence>
<keyword evidence="5 8" id="KW-1133">Transmembrane helix</keyword>
<dbReference type="Pfam" id="PF09594">
    <property type="entry name" value="GT87"/>
    <property type="match status" value="1"/>
</dbReference>
<feature type="transmembrane region" description="Helical" evidence="8">
    <location>
        <begin position="12"/>
        <end position="33"/>
    </location>
</feature>
<comment type="similarity">
    <text evidence="7">Belongs to the glycosyltransferase 87 family.</text>
</comment>
<accession>A0ABN2SLU3</accession>